<name>A0AAE5AD94_MYCFO</name>
<evidence type="ECO:0000313" key="1">
    <source>
        <dbReference type="EMBL" id="MDV7291522.1"/>
    </source>
</evidence>
<dbReference type="RefSeq" id="WP_242413702.1">
    <property type="nucleotide sequence ID" value="NZ_JACKTK010000017.1"/>
</dbReference>
<dbReference type="Proteomes" id="UP001186041">
    <property type="component" value="Unassembled WGS sequence"/>
</dbReference>
<evidence type="ECO:0000313" key="2">
    <source>
        <dbReference type="Proteomes" id="UP001186041"/>
    </source>
</evidence>
<dbReference type="SUPFAM" id="SSF51419">
    <property type="entry name" value="PLP-binding barrel"/>
    <property type="match status" value="1"/>
</dbReference>
<dbReference type="Gene3D" id="3.20.20.10">
    <property type="entry name" value="Alanine racemase"/>
    <property type="match status" value="2"/>
</dbReference>
<accession>A0AAE5AD94</accession>
<reference evidence="1" key="1">
    <citation type="submission" date="2023-10" db="EMBL/GenBank/DDBJ databases">
        <title>Mycolicibacterium fortuitum clinical isolates causing pulmonary infections in humans.</title>
        <authorList>
            <person name="Mejia-Ponce P.M."/>
            <person name="Zenteno-Cuevas R."/>
            <person name="Licona-Cassani C."/>
        </authorList>
    </citation>
    <scope>NUCLEOTIDE SEQUENCE</scope>
    <source>
        <strain evidence="1">M8</strain>
    </source>
</reference>
<dbReference type="InterPro" id="IPR029066">
    <property type="entry name" value="PLP-binding_barrel"/>
</dbReference>
<dbReference type="EMBL" id="JAWLVV010000012">
    <property type="protein sequence ID" value="MDV7291522.1"/>
    <property type="molecule type" value="Genomic_DNA"/>
</dbReference>
<dbReference type="AlphaFoldDB" id="A0AAE5AD94"/>
<organism evidence="1 2">
    <name type="scientific">Mycolicibacterium fortuitum</name>
    <name type="common">Mycobacterium fortuitum</name>
    <dbReference type="NCBI Taxonomy" id="1766"/>
    <lineage>
        <taxon>Bacteria</taxon>
        <taxon>Bacillati</taxon>
        <taxon>Actinomycetota</taxon>
        <taxon>Actinomycetes</taxon>
        <taxon>Mycobacteriales</taxon>
        <taxon>Mycobacteriaceae</taxon>
        <taxon>Mycolicibacterium</taxon>
    </lineage>
</organism>
<proteinExistence type="predicted"/>
<gene>
    <name evidence="1" type="ORF">R4485_15270</name>
</gene>
<sequence length="243" mass="25814">MTITAGFWSTSSATSQASPEREAMRRCAAYCRSLDPVELALPARALRDNNVAKWVRDHGSIVAVRGSADLTVAIGAGIHPMRVMVDADGFSGDELVFCSANLGVGRVVVTDVDQIQLLASCAVRHRRQRVILGVTDGDAVSAAIKGPRLDLVGLYREIDSRQDCFAAYPDAVGDLIAVMADIRRAHGTVLTRVLVGGGFDLDAGPENLFTLAQAIEMTLDDACATLRFPRPVVVVRAGLAVPA</sequence>
<protein>
    <submittedName>
        <fullName evidence="1">LysA protein</fullName>
    </submittedName>
</protein>
<comment type="caution">
    <text evidence="1">The sequence shown here is derived from an EMBL/GenBank/DDBJ whole genome shotgun (WGS) entry which is preliminary data.</text>
</comment>